<proteinExistence type="predicted"/>
<evidence type="ECO:0000313" key="2">
    <source>
        <dbReference type="Proteomes" id="UP000887540"/>
    </source>
</evidence>
<dbReference type="Proteomes" id="UP000887540">
    <property type="component" value="Unplaced"/>
</dbReference>
<dbReference type="WBParaSite" id="ACRNAN_scaffold3891.g30355.t2">
    <property type="protein sequence ID" value="ACRNAN_scaffold3891.g30355.t2"/>
    <property type="gene ID" value="ACRNAN_scaffold3891.g30355"/>
</dbReference>
<feature type="region of interest" description="Disordered" evidence="1">
    <location>
        <begin position="650"/>
        <end position="680"/>
    </location>
</feature>
<feature type="region of interest" description="Disordered" evidence="1">
    <location>
        <begin position="48"/>
        <end position="76"/>
    </location>
</feature>
<organism evidence="2 3">
    <name type="scientific">Acrobeloides nanus</name>
    <dbReference type="NCBI Taxonomy" id="290746"/>
    <lineage>
        <taxon>Eukaryota</taxon>
        <taxon>Metazoa</taxon>
        <taxon>Ecdysozoa</taxon>
        <taxon>Nematoda</taxon>
        <taxon>Chromadorea</taxon>
        <taxon>Rhabditida</taxon>
        <taxon>Tylenchina</taxon>
        <taxon>Cephalobomorpha</taxon>
        <taxon>Cephaloboidea</taxon>
        <taxon>Cephalobidae</taxon>
        <taxon>Acrobeloides</taxon>
    </lineage>
</organism>
<feature type="compositionally biased region" description="Basic residues" evidence="1">
    <location>
        <begin position="15"/>
        <end position="28"/>
    </location>
</feature>
<feature type="compositionally biased region" description="Basic and acidic residues" evidence="1">
    <location>
        <begin position="661"/>
        <end position="680"/>
    </location>
</feature>
<accession>A0A914DTP3</accession>
<dbReference type="AlphaFoldDB" id="A0A914DTP3"/>
<feature type="compositionally biased region" description="Basic and acidic residues" evidence="1">
    <location>
        <begin position="54"/>
        <end position="76"/>
    </location>
</feature>
<evidence type="ECO:0000256" key="1">
    <source>
        <dbReference type="SAM" id="MobiDB-lite"/>
    </source>
</evidence>
<name>A0A914DTP3_9BILA</name>
<protein>
    <submittedName>
        <fullName evidence="3">Uncharacterized protein</fullName>
    </submittedName>
</protein>
<feature type="region of interest" description="Disordered" evidence="1">
    <location>
        <begin position="221"/>
        <end position="244"/>
    </location>
</feature>
<evidence type="ECO:0000313" key="3">
    <source>
        <dbReference type="WBParaSite" id="ACRNAN_scaffold3891.g30355.t2"/>
    </source>
</evidence>
<reference evidence="3" key="1">
    <citation type="submission" date="2022-11" db="UniProtKB">
        <authorList>
            <consortium name="WormBaseParasite"/>
        </authorList>
    </citation>
    <scope>IDENTIFICATION</scope>
</reference>
<keyword evidence="2" id="KW-1185">Reference proteome</keyword>
<sequence>MEAFQKWKEENKWRLNPRKRKTHAKRYIPRPSQLGHVYGLLGIISSSEDEDIDEKTPEKAHNKSKDNVPDKGKVPGEATRQYENKELETALLSQPMEGTSQPVVEEAPNQGQKVLKKRPTNFDQYHNSIPDITFSSIRNISAFNNSRKRISSDSLSQSTLETTSQPVVEEALNQGQNVLKKRPTDFDIYHNSIPDITFSSIRDLSVFNHIKQSRTSSLLSSTIETSQGETIPEKETISHPGTANKLTFLSGSSTKWKTPFVLPQEVQISTPQEDVSLSALAFDPGVSAIVTSMSETTMQSQSIERVTRQRSTYSIQTSRKDLRPTFEEIAKLVPKRPANESLRKIAEYSTPISFLTPKSATRSTTEITTAETTPKSVLMNTNVILSTTPVRTSSILSTTIEQENEKVGDKDEPVELAKQFSRRLQFYDSQSQLMDSNYWGETVESTGLEEDRDENREKLDRSSYAEDLGYLIEDFHEPDYGTPGPSTMQPRKTLSRLLDDSIIATEVSTPKAPLLKTAMLRWASQTPEQPLFEIMDENENRMKMAATNSPATDSPPIKHVVFGRGESPEYVLAKPKLRTYQPTVIDARLGIRHSSRTKIRPLKPWLNEKPLYELDADLNPTLVGVQTVEVKEKRAKKYLSVDPFVQFERERGDKARRKKMHEFTSEMKLRQQKSESEFSE</sequence>
<feature type="region of interest" description="Disordered" evidence="1">
    <location>
        <begin position="1"/>
        <end position="28"/>
    </location>
</feature>
<feature type="compositionally biased region" description="Basic and acidic residues" evidence="1">
    <location>
        <begin position="1"/>
        <end position="13"/>
    </location>
</feature>